<name>A0ABV2QYY7_9HYPH</name>
<accession>A0ABV2QYY7</accession>
<evidence type="ECO:0000313" key="1">
    <source>
        <dbReference type="EMBL" id="MET4634212.1"/>
    </source>
</evidence>
<dbReference type="RefSeq" id="WP_354550872.1">
    <property type="nucleotide sequence ID" value="NZ_JBEPSM010000001.1"/>
</dbReference>
<comment type="caution">
    <text evidence="1">The sequence shown here is derived from an EMBL/GenBank/DDBJ whole genome shotgun (WGS) entry which is preliminary data.</text>
</comment>
<dbReference type="Proteomes" id="UP001549321">
    <property type="component" value="Unassembled WGS sequence"/>
</dbReference>
<sequence>MIPARGNGVNTLWNWTRLKEGGAPSQNLKFASLSHQIGRRLRAKLGR</sequence>
<protein>
    <recommendedName>
        <fullName evidence="3">Transposase</fullName>
    </recommendedName>
</protein>
<dbReference type="EMBL" id="JBEPSM010000001">
    <property type="protein sequence ID" value="MET4634212.1"/>
    <property type="molecule type" value="Genomic_DNA"/>
</dbReference>
<reference evidence="1 2" key="1">
    <citation type="submission" date="2024-06" db="EMBL/GenBank/DDBJ databases">
        <title>Sorghum-associated microbial communities from plants grown in Nebraska, USA.</title>
        <authorList>
            <person name="Schachtman D."/>
        </authorList>
    </citation>
    <scope>NUCLEOTIDE SEQUENCE [LARGE SCALE GENOMIC DNA]</scope>
    <source>
        <strain evidence="1 2">3207</strain>
    </source>
</reference>
<organism evidence="1 2">
    <name type="scientific">Kaistia defluvii</name>
    <dbReference type="NCBI Taxonomy" id="410841"/>
    <lineage>
        <taxon>Bacteria</taxon>
        <taxon>Pseudomonadati</taxon>
        <taxon>Pseudomonadota</taxon>
        <taxon>Alphaproteobacteria</taxon>
        <taxon>Hyphomicrobiales</taxon>
        <taxon>Kaistiaceae</taxon>
        <taxon>Kaistia</taxon>
    </lineage>
</organism>
<evidence type="ECO:0000313" key="2">
    <source>
        <dbReference type="Proteomes" id="UP001549321"/>
    </source>
</evidence>
<gene>
    <name evidence="1" type="ORF">ABIE08_002125</name>
</gene>
<proteinExistence type="predicted"/>
<evidence type="ECO:0008006" key="3">
    <source>
        <dbReference type="Google" id="ProtNLM"/>
    </source>
</evidence>
<keyword evidence="2" id="KW-1185">Reference proteome</keyword>